<dbReference type="EMBL" id="PNBA02000003">
    <property type="protein sequence ID" value="KAG6431423.1"/>
    <property type="molecule type" value="Genomic_DNA"/>
</dbReference>
<organism evidence="2">
    <name type="scientific">Salvia splendens</name>
    <name type="common">Scarlet sage</name>
    <dbReference type="NCBI Taxonomy" id="180675"/>
    <lineage>
        <taxon>Eukaryota</taxon>
        <taxon>Viridiplantae</taxon>
        <taxon>Streptophyta</taxon>
        <taxon>Embryophyta</taxon>
        <taxon>Tracheophyta</taxon>
        <taxon>Spermatophyta</taxon>
        <taxon>Magnoliopsida</taxon>
        <taxon>eudicotyledons</taxon>
        <taxon>Gunneridae</taxon>
        <taxon>Pentapetalae</taxon>
        <taxon>asterids</taxon>
        <taxon>lamiids</taxon>
        <taxon>Lamiales</taxon>
        <taxon>Lamiaceae</taxon>
        <taxon>Nepetoideae</taxon>
        <taxon>Mentheae</taxon>
        <taxon>Salviinae</taxon>
        <taxon>Salvia</taxon>
        <taxon>Salvia subgen. Calosphace</taxon>
        <taxon>core Calosphace</taxon>
    </lineage>
</organism>
<reference evidence="2" key="2">
    <citation type="submission" date="2020-08" db="EMBL/GenBank/DDBJ databases">
        <title>Plant Genome Project.</title>
        <authorList>
            <person name="Zhang R.-G."/>
        </authorList>
    </citation>
    <scope>NUCLEOTIDE SEQUENCE</scope>
    <source>
        <strain evidence="2">Huo1</strain>
        <tissue evidence="2">Leaf</tissue>
    </source>
</reference>
<name>A0A8X8YEZ0_SALSN</name>
<dbReference type="AlphaFoldDB" id="A0A8X8YEZ0"/>
<dbReference type="Gene3D" id="3.30.530.20">
    <property type="match status" value="1"/>
</dbReference>
<keyword evidence="3" id="KW-1185">Reference proteome</keyword>
<comment type="caution">
    <text evidence="2">The sequence shown here is derived from an EMBL/GenBank/DDBJ whole genome shotgun (WGS) entry which is preliminary data.</text>
</comment>
<accession>A0A8X8YEZ0</accession>
<dbReference type="InterPro" id="IPR023393">
    <property type="entry name" value="START-like_dom_sf"/>
</dbReference>
<feature type="region of interest" description="Disordered" evidence="1">
    <location>
        <begin position="40"/>
        <end position="59"/>
    </location>
</feature>
<dbReference type="Proteomes" id="UP000298416">
    <property type="component" value="Unassembled WGS sequence"/>
</dbReference>
<evidence type="ECO:0000313" key="2">
    <source>
        <dbReference type="EMBL" id="KAG6431423.1"/>
    </source>
</evidence>
<evidence type="ECO:0000256" key="1">
    <source>
        <dbReference type="SAM" id="MobiDB-lite"/>
    </source>
</evidence>
<feature type="compositionally biased region" description="Basic and acidic residues" evidence="1">
    <location>
        <begin position="43"/>
        <end position="59"/>
    </location>
</feature>
<gene>
    <name evidence="2" type="ORF">SASPL_109502</name>
</gene>
<reference evidence="2" key="1">
    <citation type="submission" date="2018-01" db="EMBL/GenBank/DDBJ databases">
        <authorList>
            <person name="Mao J.F."/>
        </authorList>
    </citation>
    <scope>NUCLEOTIDE SEQUENCE</scope>
    <source>
        <strain evidence="2">Huo1</strain>
        <tissue evidence="2">Leaf</tissue>
    </source>
</reference>
<proteinExistence type="predicted"/>
<evidence type="ECO:0000313" key="3">
    <source>
        <dbReference type="Proteomes" id="UP000298416"/>
    </source>
</evidence>
<sequence>MKHRVDELDEENLVYRFSILEGANMGVGFESDSVVIKVEVGPDGEKATPDSQTKDMAEC</sequence>
<dbReference type="SUPFAM" id="SSF55961">
    <property type="entry name" value="Bet v1-like"/>
    <property type="match status" value="1"/>
</dbReference>
<protein>
    <submittedName>
        <fullName evidence="2">Uncharacterized protein</fullName>
    </submittedName>
</protein>